<evidence type="ECO:0000313" key="8">
    <source>
        <dbReference type="Proteomes" id="UP000655225"/>
    </source>
</evidence>
<evidence type="ECO:0000259" key="6">
    <source>
        <dbReference type="PROSITE" id="PS50199"/>
    </source>
</evidence>
<sequence length="527" mass="60518">MGSREREQTKAHQPHLSSLVVRPTESGGGSDYEPGEVRRDPPPYSRSDRFSDNPGCMLPSYQIVFIFKQSPSVEFMLLSVLPGARTWVLRKTGWFWCRARNLVLGICFELRRVDILLDNASDGYTYITYELVDAAGTINCVYTPQFVAQGMGGGMFMDDEMITLTGYGMHAGSGSPLRHRKVVHRYSPDFDHANGQPRGRGFRGGRGPGRFRYSSPPYGRGRGGGRSSGRGFDGPRFSPEQFRGEGMNRNNPNVPPREGDWICRNSLCGNLNFARREYCNNCDRFRFEPVERPRRNYPRLPNSPPPRSPVERPPRSPMERPPRSPLPRFSGSPMDRSPYRGMSDYRPPPRGWGRDSPREFGGGPPHPSRGGRFPPDHYNRRERLDYHEEEDYMERNKFDRPMPQDWDRGDRGRDNFFNERRGYDGRNMRRPLSPPPLSPPPLLPPSRGRWVHDPRERSLSPMTSGLPPKDYHRDSYTDRGRDDDARERSRSPGRGGPPPKAYRRESYMGRGRGDRRGMTRHRIGDPY</sequence>
<feature type="region of interest" description="Disordered" evidence="5">
    <location>
        <begin position="1"/>
        <end position="51"/>
    </location>
</feature>
<feature type="compositionally biased region" description="Basic and acidic residues" evidence="5">
    <location>
        <begin position="469"/>
        <end position="490"/>
    </location>
</feature>
<evidence type="ECO:0000256" key="1">
    <source>
        <dbReference type="ARBA" id="ARBA00022723"/>
    </source>
</evidence>
<dbReference type="SUPFAM" id="SSF90209">
    <property type="entry name" value="Ran binding protein zinc finger-like"/>
    <property type="match status" value="1"/>
</dbReference>
<name>A0A834YRX8_TETSI</name>
<evidence type="ECO:0000256" key="2">
    <source>
        <dbReference type="ARBA" id="ARBA00022771"/>
    </source>
</evidence>
<dbReference type="InterPro" id="IPR036443">
    <property type="entry name" value="Znf_RanBP2_sf"/>
</dbReference>
<organism evidence="7 8">
    <name type="scientific">Tetracentron sinense</name>
    <name type="common">Spur-leaf</name>
    <dbReference type="NCBI Taxonomy" id="13715"/>
    <lineage>
        <taxon>Eukaryota</taxon>
        <taxon>Viridiplantae</taxon>
        <taxon>Streptophyta</taxon>
        <taxon>Embryophyta</taxon>
        <taxon>Tracheophyta</taxon>
        <taxon>Spermatophyta</taxon>
        <taxon>Magnoliopsida</taxon>
        <taxon>Trochodendrales</taxon>
        <taxon>Trochodendraceae</taxon>
        <taxon>Tetracentron</taxon>
    </lineage>
</organism>
<dbReference type="FunFam" id="4.10.1060.10:FF:000017">
    <property type="entry name" value="FUS RNA-binding protein"/>
    <property type="match status" value="1"/>
</dbReference>
<dbReference type="AlphaFoldDB" id="A0A834YRX8"/>
<keyword evidence="3" id="KW-0862">Zinc</keyword>
<gene>
    <name evidence="7" type="ORF">HHK36_021630</name>
</gene>
<feature type="compositionally biased region" description="Basic and acidic residues" evidence="5">
    <location>
        <begin position="393"/>
        <end position="427"/>
    </location>
</feature>
<dbReference type="PROSITE" id="PS50199">
    <property type="entry name" value="ZF_RANBP2_2"/>
    <property type="match status" value="1"/>
</dbReference>
<dbReference type="SMART" id="SM00547">
    <property type="entry name" value="ZnF_RBZ"/>
    <property type="match status" value="1"/>
</dbReference>
<evidence type="ECO:0000256" key="4">
    <source>
        <dbReference type="PROSITE-ProRule" id="PRU00322"/>
    </source>
</evidence>
<reference evidence="7 8" key="1">
    <citation type="submission" date="2020-04" db="EMBL/GenBank/DDBJ databases">
        <title>Plant Genome Project.</title>
        <authorList>
            <person name="Zhang R.-G."/>
        </authorList>
    </citation>
    <scope>NUCLEOTIDE SEQUENCE [LARGE SCALE GENOMIC DNA]</scope>
    <source>
        <strain evidence="7">YNK0</strain>
        <tissue evidence="7">Leaf</tissue>
    </source>
</reference>
<feature type="region of interest" description="Disordered" evidence="5">
    <location>
        <begin position="188"/>
        <end position="259"/>
    </location>
</feature>
<feature type="compositionally biased region" description="Basic and acidic residues" evidence="5">
    <location>
        <begin position="374"/>
        <end position="386"/>
    </location>
</feature>
<proteinExistence type="predicted"/>
<evidence type="ECO:0000256" key="5">
    <source>
        <dbReference type="SAM" id="MobiDB-lite"/>
    </source>
</evidence>
<dbReference type="PROSITE" id="PS01358">
    <property type="entry name" value="ZF_RANBP2_1"/>
    <property type="match status" value="1"/>
</dbReference>
<feature type="compositionally biased region" description="Basic and acidic residues" evidence="5">
    <location>
        <begin position="309"/>
        <end position="322"/>
    </location>
</feature>
<dbReference type="Gene3D" id="4.10.1060.10">
    <property type="entry name" value="Zinc finger, RanBP2-type"/>
    <property type="match status" value="1"/>
</dbReference>
<feature type="compositionally biased region" description="Low complexity" evidence="5">
    <location>
        <begin position="210"/>
        <end position="219"/>
    </location>
</feature>
<dbReference type="OMA" id="PRRRREX"/>
<evidence type="ECO:0000313" key="7">
    <source>
        <dbReference type="EMBL" id="KAF8393387.1"/>
    </source>
</evidence>
<feature type="region of interest" description="Disordered" evidence="5">
    <location>
        <begin position="294"/>
        <end position="527"/>
    </location>
</feature>
<feature type="domain" description="RanBP2-type" evidence="6">
    <location>
        <begin position="257"/>
        <end position="288"/>
    </location>
</feature>
<feature type="compositionally biased region" description="Pro residues" evidence="5">
    <location>
        <begin position="432"/>
        <end position="444"/>
    </location>
</feature>
<keyword evidence="2 4" id="KW-0863">Zinc-finger</keyword>
<keyword evidence="1" id="KW-0479">Metal-binding</keyword>
<dbReference type="EMBL" id="JABCRI010000015">
    <property type="protein sequence ID" value="KAF8393387.1"/>
    <property type="molecule type" value="Genomic_DNA"/>
</dbReference>
<feature type="compositionally biased region" description="Basic and acidic residues" evidence="5">
    <location>
        <begin position="1"/>
        <end position="10"/>
    </location>
</feature>
<feature type="compositionally biased region" description="Gly residues" evidence="5">
    <location>
        <begin position="220"/>
        <end position="232"/>
    </location>
</feature>
<accession>A0A834YRX8</accession>
<dbReference type="InterPro" id="IPR001876">
    <property type="entry name" value="Znf_RanBP2"/>
</dbReference>
<dbReference type="OrthoDB" id="1878647at2759"/>
<keyword evidence="8" id="KW-1185">Reference proteome</keyword>
<evidence type="ECO:0000256" key="3">
    <source>
        <dbReference type="ARBA" id="ARBA00022833"/>
    </source>
</evidence>
<feature type="compositionally biased region" description="Basic and acidic residues" evidence="5">
    <location>
        <begin position="35"/>
        <end position="51"/>
    </location>
</feature>
<dbReference type="Proteomes" id="UP000655225">
    <property type="component" value="Unassembled WGS sequence"/>
</dbReference>
<feature type="compositionally biased region" description="Basic and acidic residues" evidence="5">
    <location>
        <begin position="502"/>
        <end position="527"/>
    </location>
</feature>
<dbReference type="GO" id="GO:0008270">
    <property type="term" value="F:zinc ion binding"/>
    <property type="evidence" value="ECO:0007669"/>
    <property type="project" value="UniProtKB-KW"/>
</dbReference>
<protein>
    <recommendedName>
        <fullName evidence="6">RanBP2-type domain-containing protein</fullName>
    </recommendedName>
</protein>
<comment type="caution">
    <text evidence="7">The sequence shown here is derived from an EMBL/GenBank/DDBJ whole genome shotgun (WGS) entry which is preliminary data.</text>
</comment>